<dbReference type="SMART" id="SM00028">
    <property type="entry name" value="TPR"/>
    <property type="match status" value="4"/>
</dbReference>
<dbReference type="PANTHER" id="PTHR44943:SF8">
    <property type="entry name" value="TPR REPEAT-CONTAINING PROTEIN MJ0263"/>
    <property type="match status" value="1"/>
</dbReference>
<dbReference type="InterPro" id="IPR011990">
    <property type="entry name" value="TPR-like_helical_dom_sf"/>
</dbReference>
<evidence type="ECO:0000313" key="4">
    <source>
        <dbReference type="Proteomes" id="UP001574169"/>
    </source>
</evidence>
<evidence type="ECO:0000256" key="2">
    <source>
        <dbReference type="ARBA" id="ARBA00022803"/>
    </source>
</evidence>
<accession>A0ABV4T6W3</accession>
<gene>
    <name evidence="3" type="ORF">AAGV28_00735</name>
</gene>
<dbReference type="Pfam" id="PF13181">
    <property type="entry name" value="TPR_8"/>
    <property type="match status" value="1"/>
</dbReference>
<keyword evidence="4" id="KW-1185">Reference proteome</keyword>
<dbReference type="Proteomes" id="UP001574169">
    <property type="component" value="Unassembled WGS sequence"/>
</dbReference>
<sequence length="233" mass="27045">MKHFLLLFFLFPLLIFSQVNLEKAQQLFDDGKFEQAKPLFEALLKKNPSNIKIMEYLGDIAGRTKDWDEALLYYGKLKKIKPQEADFYFKYGGVLGMKALEVNRFKALGMIDEVRSNFEKAIELNPKHIEARWALIELNLQLPGILGGSEKKAIQYSNELLQISAVDAYLSRGHIEEYFKRYTKAEQWYKKAITVGNSKKTYQKLANLYANKMKSPEKAQAVLEEFRRKSTIN</sequence>
<organism evidence="3 4">
    <name type="scientific">Flavobacterium zubiriense</name>
    <dbReference type="NCBI Taxonomy" id="3138075"/>
    <lineage>
        <taxon>Bacteria</taxon>
        <taxon>Pseudomonadati</taxon>
        <taxon>Bacteroidota</taxon>
        <taxon>Flavobacteriia</taxon>
        <taxon>Flavobacteriales</taxon>
        <taxon>Flavobacteriaceae</taxon>
        <taxon>Flavobacterium</taxon>
    </lineage>
</organism>
<dbReference type="Gene3D" id="1.25.40.10">
    <property type="entry name" value="Tetratricopeptide repeat domain"/>
    <property type="match status" value="2"/>
</dbReference>
<comment type="caution">
    <text evidence="3">The sequence shown here is derived from an EMBL/GenBank/DDBJ whole genome shotgun (WGS) entry which is preliminary data.</text>
</comment>
<keyword evidence="1" id="KW-0677">Repeat</keyword>
<dbReference type="RefSeq" id="WP_373404934.1">
    <property type="nucleotide sequence ID" value="NZ_JBCFQL010000001.1"/>
</dbReference>
<dbReference type="InterPro" id="IPR019734">
    <property type="entry name" value="TPR_rpt"/>
</dbReference>
<reference evidence="3 4" key="1">
    <citation type="submission" date="2024-04" db="EMBL/GenBank/DDBJ databases">
        <title>New Clade of Flavobacterium.</title>
        <authorList>
            <person name="Matos L."/>
            <person name="Proenca D.N."/>
            <person name="Fransisco R.M."/>
            <person name="Chung A.P."/>
            <person name="Maccario L."/>
            <person name="Sorensen S.J."/>
            <person name="Morais P.V."/>
        </authorList>
    </citation>
    <scope>NUCLEOTIDE SEQUENCE [LARGE SCALE GENOMIC DNA]</scope>
    <source>
        <strain evidence="3 4">FZUC8N2.13</strain>
    </source>
</reference>
<dbReference type="InterPro" id="IPR051685">
    <property type="entry name" value="Ycf3/AcsC/BcsC/TPR_MFPF"/>
</dbReference>
<evidence type="ECO:0000313" key="3">
    <source>
        <dbReference type="EMBL" id="MFA9189880.1"/>
    </source>
</evidence>
<evidence type="ECO:0000256" key="1">
    <source>
        <dbReference type="ARBA" id="ARBA00022737"/>
    </source>
</evidence>
<dbReference type="SUPFAM" id="SSF48452">
    <property type="entry name" value="TPR-like"/>
    <property type="match status" value="1"/>
</dbReference>
<keyword evidence="2" id="KW-0802">TPR repeat</keyword>
<dbReference type="EMBL" id="JBCFQL010000001">
    <property type="protein sequence ID" value="MFA9189880.1"/>
    <property type="molecule type" value="Genomic_DNA"/>
</dbReference>
<name>A0ABV4T6W3_9FLAO</name>
<proteinExistence type="predicted"/>
<dbReference type="PANTHER" id="PTHR44943">
    <property type="entry name" value="CELLULOSE SYNTHASE OPERON PROTEIN C"/>
    <property type="match status" value="1"/>
</dbReference>
<protein>
    <submittedName>
        <fullName evidence="3">Tetratricopeptide repeat protein</fullName>
    </submittedName>
</protein>
<dbReference type="Pfam" id="PF13432">
    <property type="entry name" value="TPR_16"/>
    <property type="match status" value="1"/>
</dbReference>